<dbReference type="Proteomes" id="UP000699462">
    <property type="component" value="Unassembled WGS sequence"/>
</dbReference>
<accession>A0A8T0DHK4</accession>
<name>A0A8T0DHK4_9TREM</name>
<proteinExistence type="predicted"/>
<dbReference type="AlphaFoldDB" id="A0A8T0DHK4"/>
<dbReference type="OrthoDB" id="2139606at2759"/>
<dbReference type="EMBL" id="JTDF01004559">
    <property type="protein sequence ID" value="KAF8566842.1"/>
    <property type="molecule type" value="Genomic_DNA"/>
</dbReference>
<comment type="caution">
    <text evidence="1">The sequence shown here is derived from an EMBL/GenBank/DDBJ whole genome shotgun (WGS) entry which is preliminary data.</text>
</comment>
<sequence length="148" mass="16940">MVSHQPDQTGTRYDDCIVDARSNPNTRCPWPPKQVSDLFNPQTGVYNLQLNPIVHETKRLQDTTHWELLQFLYNGQSISGSHLKQLVNVDSQVRMNRLEENYELYPQMMNVKEAVKSIRLGEPVQCSVTLQPSVPENVVGFLVYSNPV</sequence>
<reference evidence="1 2" key="1">
    <citation type="submission" date="2019-07" db="EMBL/GenBank/DDBJ databases">
        <title>Annotation for the trematode Paragonimus westermani.</title>
        <authorList>
            <person name="Choi Y.-J."/>
        </authorList>
    </citation>
    <scope>NUCLEOTIDE SEQUENCE [LARGE SCALE GENOMIC DNA]</scope>
    <source>
        <strain evidence="1">180907_Pwestermani</strain>
    </source>
</reference>
<organism evidence="1 2">
    <name type="scientific">Paragonimus westermani</name>
    <dbReference type="NCBI Taxonomy" id="34504"/>
    <lineage>
        <taxon>Eukaryota</taxon>
        <taxon>Metazoa</taxon>
        <taxon>Spiralia</taxon>
        <taxon>Lophotrochozoa</taxon>
        <taxon>Platyhelminthes</taxon>
        <taxon>Trematoda</taxon>
        <taxon>Digenea</taxon>
        <taxon>Plagiorchiida</taxon>
        <taxon>Troglotremata</taxon>
        <taxon>Troglotrematidae</taxon>
        <taxon>Paragonimus</taxon>
    </lineage>
</organism>
<keyword evidence="2" id="KW-1185">Reference proteome</keyword>
<protein>
    <submittedName>
        <fullName evidence="1">Uncharacterized protein</fullName>
    </submittedName>
</protein>
<evidence type="ECO:0000313" key="2">
    <source>
        <dbReference type="Proteomes" id="UP000699462"/>
    </source>
</evidence>
<evidence type="ECO:0000313" key="1">
    <source>
        <dbReference type="EMBL" id="KAF8566842.1"/>
    </source>
</evidence>
<gene>
    <name evidence="1" type="ORF">P879_10883</name>
</gene>